<gene>
    <name evidence="1" type="ORF">DYBT9275_05479</name>
</gene>
<protein>
    <submittedName>
        <fullName evidence="1">Uncharacterized protein</fullName>
    </submittedName>
</protein>
<proteinExistence type="predicted"/>
<keyword evidence="2" id="KW-1185">Reference proteome</keyword>
<sequence>MRTTRGGTYQYIPNGRLNIEFEAKVLNDMTEFANPAGNTFAVSTPQYFGWVADMTANGTKYPATIDNNQYFDYLDDFSIQTSYSGNVYYGLAPGALFELVTSSSCPK</sequence>
<dbReference type="Proteomes" id="UP000680038">
    <property type="component" value="Unassembled WGS sequence"/>
</dbReference>
<name>A0A916NNN5_9BACT</name>
<reference evidence="1" key="1">
    <citation type="submission" date="2021-04" db="EMBL/GenBank/DDBJ databases">
        <authorList>
            <person name="Rodrigo-Torres L."/>
            <person name="Arahal R. D."/>
            <person name="Lucena T."/>
        </authorList>
    </citation>
    <scope>NUCLEOTIDE SEQUENCE</scope>
    <source>
        <strain evidence="1">CECT 9275</strain>
    </source>
</reference>
<organism evidence="1 2">
    <name type="scientific">Dyadobacter helix</name>
    <dbReference type="NCBI Taxonomy" id="2822344"/>
    <lineage>
        <taxon>Bacteria</taxon>
        <taxon>Pseudomonadati</taxon>
        <taxon>Bacteroidota</taxon>
        <taxon>Cytophagia</taxon>
        <taxon>Cytophagales</taxon>
        <taxon>Spirosomataceae</taxon>
        <taxon>Dyadobacter</taxon>
    </lineage>
</organism>
<dbReference type="RefSeq" id="WP_215241863.1">
    <property type="nucleotide sequence ID" value="NZ_CAJRAF010000004.1"/>
</dbReference>
<dbReference type="EMBL" id="CAJRAF010000004">
    <property type="protein sequence ID" value="CAG5016113.1"/>
    <property type="molecule type" value="Genomic_DNA"/>
</dbReference>
<comment type="caution">
    <text evidence="1">The sequence shown here is derived from an EMBL/GenBank/DDBJ whole genome shotgun (WGS) entry which is preliminary data.</text>
</comment>
<evidence type="ECO:0000313" key="1">
    <source>
        <dbReference type="EMBL" id="CAG5016113.1"/>
    </source>
</evidence>
<dbReference type="AlphaFoldDB" id="A0A916NNN5"/>
<evidence type="ECO:0000313" key="2">
    <source>
        <dbReference type="Proteomes" id="UP000680038"/>
    </source>
</evidence>
<accession>A0A916NNN5</accession>